<dbReference type="InterPro" id="IPR024775">
    <property type="entry name" value="DinB-like"/>
</dbReference>
<gene>
    <name evidence="2" type="ORF">SAMN06265350_10383</name>
</gene>
<dbReference type="Pfam" id="PF12867">
    <property type="entry name" value="DinB_2"/>
    <property type="match status" value="1"/>
</dbReference>
<dbReference type="Proteomes" id="UP000315971">
    <property type="component" value="Unassembled WGS sequence"/>
</dbReference>
<evidence type="ECO:0000313" key="2">
    <source>
        <dbReference type="EMBL" id="SMO52689.1"/>
    </source>
</evidence>
<accession>A0A521BZQ8</accession>
<dbReference type="InterPro" id="IPR034660">
    <property type="entry name" value="DinB/YfiT-like"/>
</dbReference>
<dbReference type="Gene3D" id="1.20.120.450">
    <property type="entry name" value="dinb family like domain"/>
    <property type="match status" value="1"/>
</dbReference>
<dbReference type="SUPFAM" id="SSF109854">
    <property type="entry name" value="DinB/YfiT-like putative metalloenzymes"/>
    <property type="match status" value="1"/>
</dbReference>
<reference evidence="2 3" key="1">
    <citation type="submission" date="2017-05" db="EMBL/GenBank/DDBJ databases">
        <authorList>
            <person name="Varghese N."/>
            <person name="Submissions S."/>
        </authorList>
    </citation>
    <scope>NUCLEOTIDE SEQUENCE [LARGE SCALE GENOMIC DNA]</scope>
    <source>
        <strain evidence="2 3">DSM 21342</strain>
    </source>
</reference>
<evidence type="ECO:0000313" key="3">
    <source>
        <dbReference type="Proteomes" id="UP000315971"/>
    </source>
</evidence>
<sequence length="165" mass="19179">MTHSTTKGAVNALLGEYERAISELRQTISDISEAELNTIVDNTTLDPNCKSIQTILAHVVRAAYSYAIYIQKLKGSDMERPSLLFRKTIGEFQQDLNDAFYFTTEVFKNINDGDLEEFDDSKKILSPWGQRYDIEQMMEHAIVHILRHRRQINKFKQLLRKQSHE</sequence>
<dbReference type="OrthoDB" id="982141at2"/>
<dbReference type="AlphaFoldDB" id="A0A521BZQ8"/>
<keyword evidence="3" id="KW-1185">Reference proteome</keyword>
<proteinExistence type="predicted"/>
<evidence type="ECO:0000259" key="1">
    <source>
        <dbReference type="Pfam" id="PF12867"/>
    </source>
</evidence>
<dbReference type="EMBL" id="FXSZ01000003">
    <property type="protein sequence ID" value="SMO52689.1"/>
    <property type="molecule type" value="Genomic_DNA"/>
</dbReference>
<name>A0A521BZQ8_9SPHI</name>
<protein>
    <submittedName>
        <fullName evidence="2">DinB superfamily protein</fullName>
    </submittedName>
</protein>
<feature type="domain" description="DinB-like" evidence="1">
    <location>
        <begin position="17"/>
        <end position="152"/>
    </location>
</feature>
<organism evidence="2 3">
    <name type="scientific">Solitalea koreensis</name>
    <dbReference type="NCBI Taxonomy" id="543615"/>
    <lineage>
        <taxon>Bacteria</taxon>
        <taxon>Pseudomonadati</taxon>
        <taxon>Bacteroidota</taxon>
        <taxon>Sphingobacteriia</taxon>
        <taxon>Sphingobacteriales</taxon>
        <taxon>Sphingobacteriaceae</taxon>
        <taxon>Solitalea</taxon>
    </lineage>
</organism>
<dbReference type="RefSeq" id="WP_142602348.1">
    <property type="nucleotide sequence ID" value="NZ_FXSZ01000003.1"/>
</dbReference>